<dbReference type="GO" id="GO:0005829">
    <property type="term" value="C:cytosol"/>
    <property type="evidence" value="ECO:0007669"/>
    <property type="project" value="TreeGrafter"/>
</dbReference>
<keyword evidence="6 10" id="KW-0238">DNA-binding</keyword>
<comment type="subcellular location">
    <subcellularLocation>
        <location evidence="1">Cytoplasm</location>
    </subcellularLocation>
</comment>
<accession>A0A8G2EYK5</accession>
<comment type="caution">
    <text evidence="9">Lacks conserved residue(s) required for the propagation of feature annotation.</text>
</comment>
<protein>
    <recommendedName>
        <fullName evidence="8">Regulatory protein VirG</fullName>
    </recommendedName>
</protein>
<keyword evidence="5" id="KW-0805">Transcription regulation</keyword>
<keyword evidence="7" id="KW-0804">Transcription</keyword>
<evidence type="ECO:0000256" key="2">
    <source>
        <dbReference type="ARBA" id="ARBA00022490"/>
    </source>
</evidence>
<dbReference type="GO" id="GO:0000976">
    <property type="term" value="F:transcription cis-regulatory region binding"/>
    <property type="evidence" value="ECO:0007669"/>
    <property type="project" value="TreeGrafter"/>
</dbReference>
<dbReference type="PROSITE" id="PS50110">
    <property type="entry name" value="RESPONSE_REGULATORY"/>
    <property type="match status" value="1"/>
</dbReference>
<evidence type="ECO:0000259" key="12">
    <source>
        <dbReference type="PROSITE" id="PS51755"/>
    </source>
</evidence>
<comment type="caution">
    <text evidence="13">The sequence shown here is derived from an EMBL/GenBank/DDBJ whole genome shotgun (WGS) entry which is preliminary data.</text>
</comment>
<evidence type="ECO:0000256" key="3">
    <source>
        <dbReference type="ARBA" id="ARBA00022553"/>
    </source>
</evidence>
<dbReference type="GO" id="GO:0032993">
    <property type="term" value="C:protein-DNA complex"/>
    <property type="evidence" value="ECO:0007669"/>
    <property type="project" value="TreeGrafter"/>
</dbReference>
<evidence type="ECO:0000256" key="8">
    <source>
        <dbReference type="ARBA" id="ARBA00067337"/>
    </source>
</evidence>
<keyword evidence="14" id="KW-1185">Reference proteome</keyword>
<proteinExistence type="predicted"/>
<keyword evidence="2" id="KW-0963">Cytoplasm</keyword>
<dbReference type="PROSITE" id="PS51755">
    <property type="entry name" value="OMPR_PHOB"/>
    <property type="match status" value="1"/>
</dbReference>
<evidence type="ECO:0000256" key="10">
    <source>
        <dbReference type="PROSITE-ProRule" id="PRU01091"/>
    </source>
</evidence>
<keyword evidence="4" id="KW-0902">Two-component regulatory system</keyword>
<dbReference type="Pfam" id="PF00486">
    <property type="entry name" value="Trans_reg_C"/>
    <property type="match status" value="1"/>
</dbReference>
<dbReference type="Gene3D" id="1.10.10.10">
    <property type="entry name" value="Winged helix-like DNA-binding domain superfamily/Winged helix DNA-binding domain"/>
    <property type="match status" value="1"/>
</dbReference>
<evidence type="ECO:0000313" key="13">
    <source>
        <dbReference type="EMBL" id="SDG59786.1"/>
    </source>
</evidence>
<evidence type="ECO:0000256" key="6">
    <source>
        <dbReference type="ARBA" id="ARBA00023125"/>
    </source>
</evidence>
<dbReference type="CDD" id="cd00383">
    <property type="entry name" value="trans_reg_C"/>
    <property type="match status" value="1"/>
</dbReference>
<dbReference type="Gene3D" id="6.10.250.690">
    <property type="match status" value="1"/>
</dbReference>
<evidence type="ECO:0000256" key="1">
    <source>
        <dbReference type="ARBA" id="ARBA00004496"/>
    </source>
</evidence>
<evidence type="ECO:0000256" key="7">
    <source>
        <dbReference type="ARBA" id="ARBA00023163"/>
    </source>
</evidence>
<feature type="DNA-binding region" description="OmpR/PhoB-type" evidence="10">
    <location>
        <begin position="95"/>
        <end position="194"/>
    </location>
</feature>
<dbReference type="PANTHER" id="PTHR48111:SF4">
    <property type="entry name" value="DNA-BINDING DUAL TRANSCRIPTIONAL REGULATOR OMPR"/>
    <property type="match status" value="1"/>
</dbReference>
<dbReference type="FunFam" id="1.10.10.10:FF:000099">
    <property type="entry name" value="Two-component system response regulator TorR"/>
    <property type="match status" value="1"/>
</dbReference>
<evidence type="ECO:0000256" key="4">
    <source>
        <dbReference type="ARBA" id="ARBA00023012"/>
    </source>
</evidence>
<dbReference type="InterPro" id="IPR011006">
    <property type="entry name" value="CheY-like_superfamily"/>
</dbReference>
<dbReference type="InterPro" id="IPR016032">
    <property type="entry name" value="Sig_transdc_resp-reg_C-effctor"/>
</dbReference>
<dbReference type="EMBL" id="FNBW01000030">
    <property type="protein sequence ID" value="SDG59786.1"/>
    <property type="molecule type" value="Genomic_DNA"/>
</dbReference>
<name>A0A8G2EYK5_9PROT</name>
<dbReference type="Proteomes" id="UP000198615">
    <property type="component" value="Unassembled WGS sequence"/>
</dbReference>
<evidence type="ECO:0000256" key="9">
    <source>
        <dbReference type="PROSITE-ProRule" id="PRU00169"/>
    </source>
</evidence>
<dbReference type="AlphaFoldDB" id="A0A8G2EYK5"/>
<dbReference type="PANTHER" id="PTHR48111">
    <property type="entry name" value="REGULATOR OF RPOS"/>
    <property type="match status" value="1"/>
</dbReference>
<dbReference type="SUPFAM" id="SSF46894">
    <property type="entry name" value="C-terminal effector domain of the bipartite response regulators"/>
    <property type="match status" value="1"/>
</dbReference>
<keyword evidence="3" id="KW-0597">Phosphoprotein</keyword>
<dbReference type="Pfam" id="PF00072">
    <property type="entry name" value="Response_reg"/>
    <property type="match status" value="1"/>
</dbReference>
<dbReference type="GO" id="GO:0000156">
    <property type="term" value="F:phosphorelay response regulator activity"/>
    <property type="evidence" value="ECO:0007669"/>
    <property type="project" value="TreeGrafter"/>
</dbReference>
<dbReference type="InterPro" id="IPR039420">
    <property type="entry name" value="WalR-like"/>
</dbReference>
<reference evidence="13 14" key="1">
    <citation type="submission" date="2016-10" db="EMBL/GenBank/DDBJ databases">
        <authorList>
            <person name="Varghese N."/>
            <person name="Submissions S."/>
        </authorList>
    </citation>
    <scope>NUCLEOTIDE SEQUENCE [LARGE SCALE GENOMIC DNA]</scope>
    <source>
        <strain evidence="13 14">DSM 18839</strain>
    </source>
</reference>
<dbReference type="InterPro" id="IPR036388">
    <property type="entry name" value="WH-like_DNA-bd_sf"/>
</dbReference>
<feature type="domain" description="Response regulatory" evidence="11">
    <location>
        <begin position="1"/>
        <end position="63"/>
    </location>
</feature>
<gene>
    <name evidence="13" type="ORF">SAMN05660686_04977</name>
</gene>
<evidence type="ECO:0000313" key="14">
    <source>
        <dbReference type="Proteomes" id="UP000198615"/>
    </source>
</evidence>
<evidence type="ECO:0000259" key="11">
    <source>
        <dbReference type="PROSITE" id="PS50110"/>
    </source>
</evidence>
<feature type="domain" description="OmpR/PhoB-type" evidence="12">
    <location>
        <begin position="95"/>
        <end position="194"/>
    </location>
</feature>
<organism evidence="13 14">
    <name type="scientific">Thalassobaculum litoreum DSM 18839</name>
    <dbReference type="NCBI Taxonomy" id="1123362"/>
    <lineage>
        <taxon>Bacteria</taxon>
        <taxon>Pseudomonadati</taxon>
        <taxon>Pseudomonadota</taxon>
        <taxon>Alphaproteobacteria</taxon>
        <taxon>Rhodospirillales</taxon>
        <taxon>Thalassobaculaceae</taxon>
        <taxon>Thalassobaculum</taxon>
    </lineage>
</organism>
<dbReference type="InterPro" id="IPR001789">
    <property type="entry name" value="Sig_transdc_resp-reg_receiver"/>
</dbReference>
<dbReference type="InterPro" id="IPR001867">
    <property type="entry name" value="OmpR/PhoB-type_DNA-bd"/>
</dbReference>
<dbReference type="GO" id="GO:0006355">
    <property type="term" value="P:regulation of DNA-templated transcription"/>
    <property type="evidence" value="ECO:0007669"/>
    <property type="project" value="InterPro"/>
</dbReference>
<dbReference type="SUPFAM" id="SSF52172">
    <property type="entry name" value="CheY-like"/>
    <property type="match status" value="1"/>
</dbReference>
<evidence type="ECO:0000256" key="5">
    <source>
        <dbReference type="ARBA" id="ARBA00023015"/>
    </source>
</evidence>
<sequence>MLPDTDGLSLVREFKTRYDCGIIIVSGKGEAVERIVGLEIGADDYVTKPFEPRELIARVRSVLRRLAPAIPENQSRAAIGSRTGAGKPAQSADAAPVYEFEGWRLDTGSRTLSHSAEPVPLTTGEYQLLVVLLERAGRVLSRDQLLDFTHGDQTPVFDRSIDVQIGRIRTKIESDRVQPQIIKTIRNAGYMLAVPVRRI</sequence>
<dbReference type="SMART" id="SM00862">
    <property type="entry name" value="Trans_reg_C"/>
    <property type="match status" value="1"/>
</dbReference>